<feature type="compositionally biased region" description="Polar residues" evidence="1">
    <location>
        <begin position="100"/>
        <end position="120"/>
    </location>
</feature>
<accession>A0A1Y3MGK7</accession>
<organism evidence="3 4">
    <name type="scientific">Bacillus pseudomycoides</name>
    <dbReference type="NCBI Taxonomy" id="64104"/>
    <lineage>
        <taxon>Bacteria</taxon>
        <taxon>Bacillati</taxon>
        <taxon>Bacillota</taxon>
        <taxon>Bacilli</taxon>
        <taxon>Bacillales</taxon>
        <taxon>Bacillaceae</taxon>
        <taxon>Bacillus</taxon>
        <taxon>Bacillus cereus group</taxon>
    </lineage>
</organism>
<sequence>MTEILNLSLYFILFILIISIVCFILLVLMKIFGKQMNNRRSVEKELKKHSSITDTAGHKDSNITTKDAEADWMNAVMTTSFLAAAMKNANEDSNIDHDSGTSNDSSDAASHTDSFDSGDS</sequence>
<dbReference type="AlphaFoldDB" id="A0A1Y3MGK7"/>
<feature type="region of interest" description="Disordered" evidence="1">
    <location>
        <begin position="92"/>
        <end position="120"/>
    </location>
</feature>
<dbReference type="EMBL" id="MWPX01000036">
    <property type="protein sequence ID" value="OUM46722.1"/>
    <property type="molecule type" value="Genomic_DNA"/>
</dbReference>
<keyword evidence="2" id="KW-0812">Transmembrane</keyword>
<proteinExistence type="predicted"/>
<evidence type="ECO:0000313" key="4">
    <source>
        <dbReference type="Proteomes" id="UP000195321"/>
    </source>
</evidence>
<dbReference type="Proteomes" id="UP000195321">
    <property type="component" value="Unassembled WGS sequence"/>
</dbReference>
<keyword evidence="2" id="KW-0472">Membrane</keyword>
<gene>
    <name evidence="3" type="ORF">BW425_22115</name>
</gene>
<feature type="transmembrane region" description="Helical" evidence="2">
    <location>
        <begin position="12"/>
        <end position="32"/>
    </location>
</feature>
<keyword evidence="2" id="KW-1133">Transmembrane helix</keyword>
<name>A0A1Y3MGK7_9BACI</name>
<comment type="caution">
    <text evidence="3">The sequence shown here is derived from an EMBL/GenBank/DDBJ whole genome shotgun (WGS) entry which is preliminary data.</text>
</comment>
<protein>
    <submittedName>
        <fullName evidence="3">Uncharacterized protein</fullName>
    </submittedName>
</protein>
<evidence type="ECO:0000256" key="1">
    <source>
        <dbReference type="SAM" id="MobiDB-lite"/>
    </source>
</evidence>
<dbReference type="RefSeq" id="WP_016113368.1">
    <property type="nucleotide sequence ID" value="NZ_CP189809.1"/>
</dbReference>
<evidence type="ECO:0000313" key="3">
    <source>
        <dbReference type="EMBL" id="OUM46722.1"/>
    </source>
</evidence>
<reference evidence="3 4" key="1">
    <citation type="submission" date="2017-02" db="EMBL/GenBank/DDBJ databases">
        <title>Bacillus pseudomycoides isolate FSL K6-0042.</title>
        <authorList>
            <person name="Kovac J."/>
        </authorList>
    </citation>
    <scope>NUCLEOTIDE SEQUENCE [LARGE SCALE GENOMIC DNA]</scope>
    <source>
        <strain evidence="3 4">FSL K6-0042</strain>
    </source>
</reference>
<evidence type="ECO:0000256" key="2">
    <source>
        <dbReference type="SAM" id="Phobius"/>
    </source>
</evidence>